<dbReference type="RefSeq" id="WP_316410619.1">
    <property type="nucleotide sequence ID" value="NZ_AP027081.1"/>
</dbReference>
<evidence type="ECO:0000256" key="4">
    <source>
        <dbReference type="PROSITE-ProRule" id="PRU00169"/>
    </source>
</evidence>
<dbReference type="CDD" id="cd00130">
    <property type="entry name" value="PAS"/>
    <property type="match status" value="2"/>
</dbReference>
<sequence>MKILVIEDSQPDFLLTARNLRQHGIQADLHRVDDPAGLEAALDAGPWDAVISDYNVPSLDFGRTLATLRTRLPQVPVILLSGSIGEETALDLLRQGLTDFVLKDRPTRLAGALLQALEGFRQAREARTLAAALSESEDRFSTLFNLSPLGMGLSDWASGRLVEANAALLAIFGNRREELIGRTSLEAGHFVDPGDRASLGALLEARGRVSNWSCRARRADGSEFDLLVSAALVKLGGRDYMLGILSDVTPMKEAERALQASEQRYRSLFEHLEEGFAHCRLILEDGEPRDYLFLATNPAYHRITGLGRIAGRRASEVLPTLLADNPELLPFYAGVVRTGVLGKLETYVPALARWFGITAYRQAEDEFITMVENITDRKVAELKLRSSRARFQKVFQVSPVAIVLSRARDGVILEANPAFIRLFALEPEAVVGRTSTELGLWPDPGARERIMEALLREGRFRAEDHELRTPGGAPVHVTWTTDLVDMDGERVLLTLLQDRTEQVRSEAERRRLEAEVAHAQKLESLGALAGGISHDMNNVLAAIMAVGSALQARHGEDPELGRGLDMLLRAAERGRDLVKGLRDFVRKDVAESRALDLNVLVRQEADLLSRTTLQRVRVEALLAEGLPGVMGDASSISNALMNLCVNALDAMPGGGRLELGTRLAPDGFVEVTVRDSGQGMAPEVLQRAMEPFFTTKPAGKGTGLGLSQVFGVMKAHDGRVAIASTPGEGTCVILAFPPIRAEAPASAQAPEAGTGPGRLLDIVLVDDDEFVRNSVAGMLRMLGHRVRSFTGGLEALRRLGEGAPPDAIILDLSMPEMDGEATLARLRLLLPEVPVLLSSGYLDERAERILARFPKVALLVKPFTALELKACLGQLG</sequence>
<dbReference type="PANTHER" id="PTHR43065:SF42">
    <property type="entry name" value="TWO-COMPONENT SENSOR PPRA"/>
    <property type="match status" value="1"/>
</dbReference>
<dbReference type="InterPro" id="IPR000700">
    <property type="entry name" value="PAS-assoc_C"/>
</dbReference>
<dbReference type="SUPFAM" id="SSF52172">
    <property type="entry name" value="CheY-like"/>
    <property type="match status" value="2"/>
</dbReference>
<dbReference type="SMART" id="SM00091">
    <property type="entry name" value="PAS"/>
    <property type="match status" value="2"/>
</dbReference>
<dbReference type="InterPro" id="IPR036097">
    <property type="entry name" value="HisK_dim/P_sf"/>
</dbReference>
<feature type="modified residue" description="4-aspartylphosphate" evidence="4">
    <location>
        <position position="811"/>
    </location>
</feature>
<evidence type="ECO:0000313" key="9">
    <source>
        <dbReference type="EMBL" id="BDU78201.1"/>
    </source>
</evidence>
<dbReference type="SMART" id="SM00448">
    <property type="entry name" value="REC"/>
    <property type="match status" value="2"/>
</dbReference>
<dbReference type="PROSITE" id="PS50109">
    <property type="entry name" value="HIS_KIN"/>
    <property type="match status" value="1"/>
</dbReference>
<feature type="domain" description="PAC" evidence="8">
    <location>
        <begin position="210"/>
        <end position="260"/>
    </location>
</feature>
<evidence type="ECO:0000259" key="7">
    <source>
        <dbReference type="PROSITE" id="PS50112"/>
    </source>
</evidence>
<dbReference type="AlphaFoldDB" id="A0AA48KDH1"/>
<dbReference type="InterPro" id="IPR000014">
    <property type="entry name" value="PAS"/>
</dbReference>
<dbReference type="Gene3D" id="3.40.50.2300">
    <property type="match status" value="2"/>
</dbReference>
<dbReference type="InterPro" id="IPR011006">
    <property type="entry name" value="CheY-like_superfamily"/>
</dbReference>
<dbReference type="PROSITE" id="PS50112">
    <property type="entry name" value="PAS"/>
    <property type="match status" value="2"/>
</dbReference>
<feature type="domain" description="PAS" evidence="7">
    <location>
        <begin position="157"/>
        <end position="204"/>
    </location>
</feature>
<dbReference type="InterPro" id="IPR036890">
    <property type="entry name" value="HATPase_C_sf"/>
</dbReference>
<evidence type="ECO:0000256" key="1">
    <source>
        <dbReference type="ARBA" id="ARBA00000085"/>
    </source>
</evidence>
<evidence type="ECO:0000259" key="6">
    <source>
        <dbReference type="PROSITE" id="PS50110"/>
    </source>
</evidence>
<dbReference type="Pfam" id="PF00072">
    <property type="entry name" value="Response_reg"/>
    <property type="match status" value="2"/>
</dbReference>
<feature type="domain" description="Response regulatory" evidence="6">
    <location>
        <begin position="2"/>
        <end position="118"/>
    </location>
</feature>
<dbReference type="Gene3D" id="3.30.450.20">
    <property type="entry name" value="PAS domain"/>
    <property type="match status" value="3"/>
</dbReference>
<organism evidence="9 10">
    <name type="scientific">Mesoterricola sediminis</name>
    <dbReference type="NCBI Taxonomy" id="2927980"/>
    <lineage>
        <taxon>Bacteria</taxon>
        <taxon>Pseudomonadati</taxon>
        <taxon>Acidobacteriota</taxon>
        <taxon>Holophagae</taxon>
        <taxon>Holophagales</taxon>
        <taxon>Holophagaceae</taxon>
        <taxon>Mesoterricola</taxon>
    </lineage>
</organism>
<dbReference type="Pfam" id="PF02518">
    <property type="entry name" value="HATPase_c"/>
    <property type="match status" value="1"/>
</dbReference>
<keyword evidence="9" id="KW-0418">Kinase</keyword>
<dbReference type="InterPro" id="IPR013656">
    <property type="entry name" value="PAS_4"/>
</dbReference>
<feature type="domain" description="Response regulatory" evidence="6">
    <location>
        <begin position="761"/>
        <end position="876"/>
    </location>
</feature>
<feature type="domain" description="Histidine kinase" evidence="5">
    <location>
        <begin position="531"/>
        <end position="740"/>
    </location>
</feature>
<dbReference type="Gene3D" id="1.10.287.130">
    <property type="match status" value="1"/>
</dbReference>
<dbReference type="SMART" id="SM00387">
    <property type="entry name" value="HATPase_c"/>
    <property type="match status" value="1"/>
</dbReference>
<comment type="catalytic activity">
    <reaction evidence="1">
        <text>ATP + protein L-histidine = ADP + protein N-phospho-L-histidine.</text>
        <dbReference type="EC" id="2.7.13.3"/>
    </reaction>
</comment>
<keyword evidence="3 4" id="KW-0597">Phosphoprotein</keyword>
<dbReference type="SUPFAM" id="SSF55874">
    <property type="entry name" value="ATPase domain of HSP90 chaperone/DNA topoisomerase II/histidine kinase"/>
    <property type="match status" value="1"/>
</dbReference>
<dbReference type="KEGG" id="msea:METESE_31590"/>
<protein>
    <recommendedName>
        <fullName evidence="2">histidine kinase</fullName>
        <ecNumber evidence="2">2.7.13.3</ecNumber>
    </recommendedName>
</protein>
<dbReference type="SUPFAM" id="SSF47384">
    <property type="entry name" value="Homodimeric domain of signal transducing histidine kinase"/>
    <property type="match status" value="1"/>
</dbReference>
<dbReference type="Pfam" id="PF00512">
    <property type="entry name" value="HisKA"/>
    <property type="match status" value="1"/>
</dbReference>
<accession>A0AA48KDH1</accession>
<gene>
    <name evidence="9" type="ORF">METESE_31590</name>
</gene>
<dbReference type="Pfam" id="PF08448">
    <property type="entry name" value="PAS_4"/>
    <property type="match status" value="1"/>
</dbReference>
<dbReference type="EC" id="2.7.13.3" evidence="2"/>
<feature type="domain" description="PAS" evidence="7">
    <location>
        <begin position="387"/>
        <end position="434"/>
    </location>
</feature>
<dbReference type="CDD" id="cd00156">
    <property type="entry name" value="REC"/>
    <property type="match status" value="1"/>
</dbReference>
<evidence type="ECO:0000256" key="3">
    <source>
        <dbReference type="ARBA" id="ARBA00022553"/>
    </source>
</evidence>
<evidence type="ECO:0000313" key="10">
    <source>
        <dbReference type="Proteomes" id="UP001228113"/>
    </source>
</evidence>
<dbReference type="Pfam" id="PF13426">
    <property type="entry name" value="PAS_9"/>
    <property type="match status" value="1"/>
</dbReference>
<keyword evidence="10" id="KW-1185">Reference proteome</keyword>
<evidence type="ECO:0000256" key="2">
    <source>
        <dbReference type="ARBA" id="ARBA00012438"/>
    </source>
</evidence>
<dbReference type="InterPro" id="IPR004358">
    <property type="entry name" value="Sig_transdc_His_kin-like_C"/>
</dbReference>
<dbReference type="PROSITE" id="PS50110">
    <property type="entry name" value="RESPONSE_REGULATORY"/>
    <property type="match status" value="2"/>
</dbReference>
<name>A0AA48KDH1_9BACT</name>
<feature type="modified residue" description="4-aspartylphosphate" evidence="4">
    <location>
        <position position="53"/>
    </location>
</feature>
<dbReference type="InterPro" id="IPR035965">
    <property type="entry name" value="PAS-like_dom_sf"/>
</dbReference>
<dbReference type="EMBL" id="AP027081">
    <property type="protein sequence ID" value="BDU78201.1"/>
    <property type="molecule type" value="Genomic_DNA"/>
</dbReference>
<dbReference type="SUPFAM" id="SSF55785">
    <property type="entry name" value="PYP-like sensor domain (PAS domain)"/>
    <property type="match status" value="3"/>
</dbReference>
<dbReference type="SMART" id="SM00388">
    <property type="entry name" value="HisKA"/>
    <property type="match status" value="1"/>
</dbReference>
<dbReference type="InterPro" id="IPR005467">
    <property type="entry name" value="His_kinase_dom"/>
</dbReference>
<keyword evidence="9" id="KW-0808">Transferase</keyword>
<reference evidence="9" key="1">
    <citation type="journal article" date="2023" name="Int. J. Syst. Evol. Microbiol.">
        <title>Mesoterricola silvestris gen. nov., sp. nov., Mesoterricola sediminis sp. nov., Geothrix oryzae sp. nov., Geothrix edaphica sp. nov., Geothrix rubra sp. nov., and Geothrix limicola sp. nov., six novel members of Acidobacteriota isolated from soils.</title>
        <authorList>
            <person name="Itoh H."/>
            <person name="Sugisawa Y."/>
            <person name="Mise K."/>
            <person name="Xu Z."/>
            <person name="Kuniyasu M."/>
            <person name="Ushijima N."/>
            <person name="Kawano K."/>
            <person name="Kobayashi E."/>
            <person name="Shiratori Y."/>
            <person name="Masuda Y."/>
            <person name="Senoo K."/>
        </authorList>
    </citation>
    <scope>NUCLEOTIDE SEQUENCE</scope>
    <source>
        <strain evidence="9">W786</strain>
    </source>
</reference>
<dbReference type="Proteomes" id="UP001228113">
    <property type="component" value="Chromosome"/>
</dbReference>
<dbReference type="InterPro" id="IPR003661">
    <property type="entry name" value="HisK_dim/P_dom"/>
</dbReference>
<dbReference type="Gene3D" id="3.30.565.10">
    <property type="entry name" value="Histidine kinase-like ATPase, C-terminal domain"/>
    <property type="match status" value="1"/>
</dbReference>
<dbReference type="PANTHER" id="PTHR43065">
    <property type="entry name" value="SENSOR HISTIDINE KINASE"/>
    <property type="match status" value="1"/>
</dbReference>
<dbReference type="CDD" id="cd00082">
    <property type="entry name" value="HisKA"/>
    <property type="match status" value="1"/>
</dbReference>
<evidence type="ECO:0000259" key="5">
    <source>
        <dbReference type="PROSITE" id="PS50109"/>
    </source>
</evidence>
<dbReference type="InterPro" id="IPR001789">
    <property type="entry name" value="Sig_transdc_resp-reg_receiver"/>
</dbReference>
<dbReference type="PRINTS" id="PR00344">
    <property type="entry name" value="BCTRLSENSOR"/>
</dbReference>
<proteinExistence type="predicted"/>
<dbReference type="PROSITE" id="PS50113">
    <property type="entry name" value="PAC"/>
    <property type="match status" value="1"/>
</dbReference>
<dbReference type="NCBIfam" id="TIGR00229">
    <property type="entry name" value="sensory_box"/>
    <property type="match status" value="2"/>
</dbReference>
<dbReference type="GO" id="GO:0000155">
    <property type="term" value="F:phosphorelay sensor kinase activity"/>
    <property type="evidence" value="ECO:0007669"/>
    <property type="project" value="InterPro"/>
</dbReference>
<evidence type="ECO:0000259" key="8">
    <source>
        <dbReference type="PROSITE" id="PS50113"/>
    </source>
</evidence>
<dbReference type="InterPro" id="IPR003594">
    <property type="entry name" value="HATPase_dom"/>
</dbReference>